<evidence type="ECO:0000256" key="11">
    <source>
        <dbReference type="ARBA" id="ARBA00022881"/>
    </source>
</evidence>
<accession>A0ABV8EJB6</accession>
<dbReference type="InterPro" id="IPR013815">
    <property type="entry name" value="ATP_grasp_subdomain_1"/>
</dbReference>
<name>A0ABV8EJB6_9BACT</name>
<dbReference type="InterPro" id="IPR027417">
    <property type="entry name" value="P-loop_NTPase"/>
</dbReference>
<dbReference type="Gene3D" id="1.10.8.280">
    <property type="entry name" value="ABC transporter ATPase domain-like"/>
    <property type="match status" value="1"/>
</dbReference>
<keyword evidence="5" id="KW-0547">Nucleotide-binding</keyword>
<proteinExistence type="inferred from homology"/>
<dbReference type="InterPro" id="IPR041552">
    <property type="entry name" value="UvrA_DNA-bd"/>
</dbReference>
<keyword evidence="10" id="KW-0067">ATP-binding</keyword>
<reference evidence="19" key="1">
    <citation type="journal article" date="2019" name="Int. J. Syst. Evol. Microbiol.">
        <title>The Global Catalogue of Microorganisms (GCM) 10K type strain sequencing project: providing services to taxonomists for standard genome sequencing and annotation.</title>
        <authorList>
            <consortium name="The Broad Institute Genomics Platform"/>
            <consortium name="The Broad Institute Genome Sequencing Center for Infectious Disease"/>
            <person name="Wu L."/>
            <person name="Ma J."/>
        </authorList>
    </citation>
    <scope>NUCLEOTIDE SEQUENCE [LARGE SCALE GENOMIC DNA]</scope>
    <source>
        <strain evidence="19">CECT 8551</strain>
    </source>
</reference>
<dbReference type="InterPro" id="IPR003439">
    <property type="entry name" value="ABC_transporter-like_ATP-bd"/>
</dbReference>
<dbReference type="SUPFAM" id="SSF52540">
    <property type="entry name" value="P-loop containing nucleoside triphosphate hydrolases"/>
    <property type="match status" value="2"/>
</dbReference>
<evidence type="ECO:0000256" key="16">
    <source>
        <dbReference type="ARBA" id="ARBA00042156"/>
    </source>
</evidence>
<evidence type="ECO:0000256" key="6">
    <source>
        <dbReference type="ARBA" id="ARBA00022763"/>
    </source>
</evidence>
<keyword evidence="13" id="KW-0234">DNA repair</keyword>
<keyword evidence="4" id="KW-0677">Repeat</keyword>
<dbReference type="Pfam" id="PF17760">
    <property type="entry name" value="UvrA_inter"/>
    <property type="match status" value="1"/>
</dbReference>
<evidence type="ECO:0000256" key="9">
    <source>
        <dbReference type="ARBA" id="ARBA00022833"/>
    </source>
</evidence>
<evidence type="ECO:0000256" key="3">
    <source>
        <dbReference type="ARBA" id="ARBA00022723"/>
    </source>
</evidence>
<evidence type="ECO:0000256" key="1">
    <source>
        <dbReference type="ARBA" id="ARBA00004496"/>
    </source>
</evidence>
<organism evidence="18 19">
    <name type="scientific">Belliella kenyensis</name>
    <dbReference type="NCBI Taxonomy" id="1472724"/>
    <lineage>
        <taxon>Bacteria</taxon>
        <taxon>Pseudomonadati</taxon>
        <taxon>Bacteroidota</taxon>
        <taxon>Cytophagia</taxon>
        <taxon>Cytophagales</taxon>
        <taxon>Cyclobacteriaceae</taxon>
        <taxon>Belliella</taxon>
    </lineage>
</organism>
<dbReference type="Pfam" id="PF17755">
    <property type="entry name" value="UvrA_DNA-bind"/>
    <property type="match status" value="1"/>
</dbReference>
<keyword evidence="9" id="KW-0862">Zinc</keyword>
<dbReference type="Proteomes" id="UP001595766">
    <property type="component" value="Unassembled WGS sequence"/>
</dbReference>
<keyword evidence="8" id="KW-0863">Zinc-finger</keyword>
<dbReference type="InterPro" id="IPR041102">
    <property type="entry name" value="UvrA_inter"/>
</dbReference>
<dbReference type="NCBIfam" id="NF001503">
    <property type="entry name" value="PRK00349.1"/>
    <property type="match status" value="1"/>
</dbReference>
<dbReference type="PROSITE" id="PS50893">
    <property type="entry name" value="ABC_TRANSPORTER_2"/>
    <property type="match status" value="2"/>
</dbReference>
<evidence type="ECO:0000256" key="2">
    <source>
        <dbReference type="ARBA" id="ARBA00022490"/>
    </source>
</evidence>
<dbReference type="Gene3D" id="3.30.1490.20">
    <property type="entry name" value="ATP-grasp fold, A domain"/>
    <property type="match status" value="1"/>
</dbReference>
<keyword evidence="3" id="KW-0479">Metal-binding</keyword>
<evidence type="ECO:0000259" key="17">
    <source>
        <dbReference type="PROSITE" id="PS50893"/>
    </source>
</evidence>
<gene>
    <name evidence="18" type="primary">uvrA</name>
    <name evidence="18" type="ORF">ACFOUP_08325</name>
</gene>
<evidence type="ECO:0000256" key="10">
    <source>
        <dbReference type="ARBA" id="ARBA00022840"/>
    </source>
</evidence>
<dbReference type="PANTHER" id="PTHR43152">
    <property type="entry name" value="UVRABC SYSTEM PROTEIN A"/>
    <property type="match status" value="1"/>
</dbReference>
<dbReference type="PANTHER" id="PTHR43152:SF3">
    <property type="entry name" value="UVRABC SYSTEM PROTEIN A"/>
    <property type="match status" value="1"/>
</dbReference>
<dbReference type="GO" id="GO:0016787">
    <property type="term" value="F:hydrolase activity"/>
    <property type="evidence" value="ECO:0007669"/>
    <property type="project" value="UniProtKB-KW"/>
</dbReference>
<evidence type="ECO:0000256" key="13">
    <source>
        <dbReference type="ARBA" id="ARBA00023204"/>
    </source>
</evidence>
<dbReference type="EMBL" id="JBHSAV010000025">
    <property type="protein sequence ID" value="MFC3976379.1"/>
    <property type="molecule type" value="Genomic_DNA"/>
</dbReference>
<dbReference type="RefSeq" id="WP_241296836.1">
    <property type="nucleotide sequence ID" value="NZ_JAKZGR010000016.1"/>
</dbReference>
<sequence length="944" mass="105643">MTEKITEKEEYIEIYGAREHNLKNVDLQIPRNKLVVITGLSGSGKSSLAFDTIYAEGQRRYMESFSAYARSFLGGMERPDVDKINGLSPVISIEQKTTSKNPRSTVGTVTEIYDFMRLLYARAGEAYSYLSGHKMIRQTEDQIIEQLFSNFQGKKLFILAPVVKGRKGHYRELFEQIRKMGFSKVRVDGVVMDMVPKMQVDRYKIHDIEIVIDRIVAEESDRYRITQSLKTALQHGKGILMLRDEAGEIHHFSKYLMDPTTGLSYDEPAPNTFSFNSPYGACPTCNGLGVIEEITQENIIPDPSLSISRGGIAPLGEFRDIWIFKKIDAILKVYKCSITTPIEKLPKEVVNVLLYGDKQEVEVDSVKYPGTKWTTTFEGIINFLTKQQEGSSDKIQQWVSDFTTSKVCPDCEGFRLKKEALHFKIAEKHIGELAVMDIATLGDWFDKIEEKMSDRQLLIGKEVLKEIKKRIGFLLDIGLDYLSLNRPLRSLSGGEAQRIRLATQIGTQLVGVLYILDEPSIGLHQRDNVKLIKALQDLRDLGNSVIVVEHDKDMMLEADFVVDIGPGAGRHGGQIVAAGNPQEFLNQKSITAKYLANELKIQIPEKRRAGNGQTLSLLGASGHNLKNVNLHLPLGKMICVTGVSGSGKSSLIHETLFPLLNSHFYNSKREPLAHTRIDGLEHLDKVIEVDQSPIGRTPRSNPATYTGVFTDIRALFTELPEAKIRGYKPGRFSFNVKGGRCEDCEGAGMKLVEMDFLPDVHVPCETCKGKRYNRETLEVRFKGKSISDVLDMTVEQAVAFFEFQPKILRKIQTLNEVGLGYITLGQHATTLSGGEAQRVKLATELSKKDTGKTFYILDEPSTGLHFQDIDLLMQVLQRLVDKGNTVLIIEHNLDIIKVADHIIDLGPEGGDKGGQIIAEGTPEQVAKNKSSFTAKFLKEELKQA</sequence>
<comment type="similarity">
    <text evidence="14">Belongs to the ABC transporter superfamily. UvrA family.</text>
</comment>
<comment type="subcellular location">
    <subcellularLocation>
        <location evidence="1">Cytoplasm</location>
    </subcellularLocation>
</comment>
<evidence type="ECO:0000256" key="14">
    <source>
        <dbReference type="ARBA" id="ARBA00038000"/>
    </source>
</evidence>
<evidence type="ECO:0000256" key="8">
    <source>
        <dbReference type="ARBA" id="ARBA00022771"/>
    </source>
</evidence>
<evidence type="ECO:0000256" key="4">
    <source>
        <dbReference type="ARBA" id="ARBA00022737"/>
    </source>
</evidence>
<evidence type="ECO:0000256" key="15">
    <source>
        <dbReference type="ARBA" id="ARBA00039316"/>
    </source>
</evidence>
<feature type="domain" description="ABC transporter" evidence="17">
    <location>
        <begin position="601"/>
        <end position="938"/>
    </location>
</feature>
<dbReference type="InterPro" id="IPR004602">
    <property type="entry name" value="UvrA"/>
</dbReference>
<evidence type="ECO:0000256" key="12">
    <source>
        <dbReference type="ARBA" id="ARBA00023125"/>
    </source>
</evidence>
<feature type="domain" description="ABC transporter" evidence="17">
    <location>
        <begin position="331"/>
        <end position="597"/>
    </location>
</feature>
<keyword evidence="12" id="KW-0238">DNA-binding</keyword>
<keyword evidence="7" id="KW-0228">DNA excision</keyword>
<evidence type="ECO:0000313" key="18">
    <source>
        <dbReference type="EMBL" id="MFC3976379.1"/>
    </source>
</evidence>
<keyword evidence="2" id="KW-0963">Cytoplasm</keyword>
<dbReference type="NCBIfam" id="TIGR00630">
    <property type="entry name" value="uvra"/>
    <property type="match status" value="1"/>
</dbReference>
<keyword evidence="18" id="KW-0378">Hydrolase</keyword>
<comment type="caution">
    <text evidence="18">The sequence shown here is derived from an EMBL/GenBank/DDBJ whole genome shotgun (WGS) entry which is preliminary data.</text>
</comment>
<evidence type="ECO:0000256" key="7">
    <source>
        <dbReference type="ARBA" id="ARBA00022769"/>
    </source>
</evidence>
<dbReference type="Gene3D" id="3.40.50.300">
    <property type="entry name" value="P-loop containing nucleotide triphosphate hydrolases"/>
    <property type="match status" value="2"/>
</dbReference>
<evidence type="ECO:0000256" key="5">
    <source>
        <dbReference type="ARBA" id="ARBA00022741"/>
    </source>
</evidence>
<dbReference type="PROSITE" id="PS00211">
    <property type="entry name" value="ABC_TRANSPORTER_1"/>
    <property type="match status" value="2"/>
</dbReference>
<protein>
    <recommendedName>
        <fullName evidence="15">UvrABC system protein A</fullName>
    </recommendedName>
    <alternativeName>
        <fullName evidence="16">Excinuclease ABC subunit A</fullName>
    </alternativeName>
</protein>
<dbReference type="InterPro" id="IPR017871">
    <property type="entry name" value="ABC_transporter-like_CS"/>
</dbReference>
<keyword evidence="19" id="KW-1185">Reference proteome</keyword>
<evidence type="ECO:0000313" key="19">
    <source>
        <dbReference type="Proteomes" id="UP001595766"/>
    </source>
</evidence>
<dbReference type="CDD" id="cd03271">
    <property type="entry name" value="ABC_UvrA_II"/>
    <property type="match status" value="1"/>
</dbReference>
<keyword evidence="11" id="KW-0267">Excision nuclease</keyword>
<dbReference type="Gene3D" id="1.20.1580.10">
    <property type="entry name" value="ABC transporter ATPase like domain"/>
    <property type="match status" value="2"/>
</dbReference>
<keyword evidence="6" id="KW-0227">DNA damage</keyword>